<evidence type="ECO:0000256" key="1">
    <source>
        <dbReference type="SAM" id="Phobius"/>
    </source>
</evidence>
<feature type="transmembrane region" description="Helical" evidence="1">
    <location>
        <begin position="73"/>
        <end position="92"/>
    </location>
</feature>
<feature type="transmembrane region" description="Helical" evidence="1">
    <location>
        <begin position="32"/>
        <end position="53"/>
    </location>
</feature>
<sequence>MSLCETPARQRRGRRNLVKRQIGNVEWEEVPVLYVVLWSVLALAAFTGSLFVFWTRPFQFKEQGAGPDYRPSAGIAGALMTIAVLALVIALTV</sequence>
<reference evidence="2 3" key="1">
    <citation type="submission" date="2015-09" db="EMBL/GenBank/DDBJ databases">
        <authorList>
            <consortium name="Pathogen Informatics"/>
        </authorList>
    </citation>
    <scope>NUCLEOTIDE SEQUENCE [LARGE SCALE GENOMIC DNA]</scope>
    <source>
        <strain evidence="2 3">2789STDY5608625</strain>
    </source>
</reference>
<keyword evidence="1" id="KW-0472">Membrane</keyword>
<proteinExistence type="predicted"/>
<keyword evidence="1" id="KW-0812">Transmembrane</keyword>
<dbReference type="Proteomes" id="UP000044098">
    <property type="component" value="Unassembled WGS sequence"/>
</dbReference>
<gene>
    <name evidence="2" type="ORF">ERS370000_05650</name>
</gene>
<evidence type="ECO:0000313" key="3">
    <source>
        <dbReference type="Proteomes" id="UP000044098"/>
    </source>
</evidence>
<keyword evidence="1" id="KW-1133">Transmembrane helix</keyword>
<accession>A0AAD2QEB1</accession>
<dbReference type="EMBL" id="CYTK01000013">
    <property type="protein sequence ID" value="CUJ74008.1"/>
    <property type="molecule type" value="Genomic_DNA"/>
</dbReference>
<protein>
    <submittedName>
        <fullName evidence="2">Uncharacterized protein</fullName>
    </submittedName>
</protein>
<evidence type="ECO:0000313" key="2">
    <source>
        <dbReference type="EMBL" id="CUJ74008.1"/>
    </source>
</evidence>
<comment type="caution">
    <text evidence="2">The sequence shown here is derived from an EMBL/GenBank/DDBJ whole genome shotgun (WGS) entry which is preliminary data.</text>
</comment>
<organism evidence="2 3">
    <name type="scientific">Achromobacter aegrifaciens</name>
    <dbReference type="NCBI Taxonomy" id="1287736"/>
    <lineage>
        <taxon>Bacteria</taxon>
        <taxon>Pseudomonadati</taxon>
        <taxon>Pseudomonadota</taxon>
        <taxon>Betaproteobacteria</taxon>
        <taxon>Burkholderiales</taxon>
        <taxon>Alcaligenaceae</taxon>
        <taxon>Achromobacter</taxon>
    </lineage>
</organism>
<name>A0AAD2QEB1_ACHAE</name>
<dbReference type="AlphaFoldDB" id="A0AAD2QEB1"/>